<dbReference type="EMBL" id="CP003098">
    <property type="protein sequence ID" value="AET32315.1"/>
    <property type="molecule type" value="Genomic_DNA"/>
</dbReference>
<dbReference type="InterPro" id="IPR027417">
    <property type="entry name" value="P-loop_NTPase"/>
</dbReference>
<dbReference type="Gene3D" id="3.40.50.300">
    <property type="entry name" value="P-loop containing nucleotide triphosphate hydrolases"/>
    <property type="match status" value="1"/>
</dbReference>
<dbReference type="SUPFAM" id="SSF52540">
    <property type="entry name" value="P-loop containing nucleoside triphosphate hydrolases"/>
    <property type="match status" value="1"/>
</dbReference>
<keyword evidence="2" id="KW-1185">Reference proteome</keyword>
<dbReference type="HOGENOM" id="CLU_907985_0_0_2"/>
<organism evidence="1 2">
    <name type="scientific">Pyrobaculum ferrireducens</name>
    <dbReference type="NCBI Taxonomy" id="1104324"/>
    <lineage>
        <taxon>Archaea</taxon>
        <taxon>Thermoproteota</taxon>
        <taxon>Thermoprotei</taxon>
        <taxon>Thermoproteales</taxon>
        <taxon>Thermoproteaceae</taxon>
        <taxon>Pyrobaculum</taxon>
    </lineage>
</organism>
<sequence>MVRIKAQGTYKNFSTEVVGNKILLFGPNGGGKSTFIHLVLRALYEGLELGSTRNWDFLKSPGELGSEWEVVVELDGGGVVTCMYSVGRIKCEGPRRRLGVGYVGPCDAVSTRLGDPLDLCKGTVEIKDPSLAEYLEENWNVTTVDKVYGDKAKQGDIWIEMRDLAYGYKRALGIVATSYDVDLLAIEAFEAGLHYDLATTLIKFLSKIRAWVLMETHLAITVKTALVEGWSVYYVYDGGFSRVSSLDDLRRVAEVELSV</sequence>
<evidence type="ECO:0008006" key="3">
    <source>
        <dbReference type="Google" id="ProtNLM"/>
    </source>
</evidence>
<evidence type="ECO:0000313" key="2">
    <source>
        <dbReference type="Proteomes" id="UP000005867"/>
    </source>
</evidence>
<accession>G7VB05</accession>
<dbReference type="BioCyc" id="PSP1104324:GJSN-854-MONOMER"/>
<evidence type="ECO:0000313" key="1">
    <source>
        <dbReference type="EMBL" id="AET32315.1"/>
    </source>
</evidence>
<protein>
    <recommendedName>
        <fullName evidence="3">Rad50/SbcC-type AAA domain-containing protein</fullName>
    </recommendedName>
</protein>
<reference evidence="1 2" key="1">
    <citation type="journal article" date="2012" name="J. Bacteriol.">
        <title>Complete genome sequence of strain 1860, a crenarchaeon of the genus pyrobaculum able to grow with various electron acceptors.</title>
        <authorList>
            <person name="Mardanov A.V."/>
            <person name="Gumerov V.M."/>
            <person name="Slobodkina G.B."/>
            <person name="Beletsky A.V."/>
            <person name="Bonch-Osmolovskaya E.A."/>
            <person name="Ravin N.V."/>
            <person name="Skryabin K.G."/>
        </authorList>
    </citation>
    <scope>NUCLEOTIDE SEQUENCE [LARGE SCALE GENOMIC DNA]</scope>
    <source>
        <strain evidence="1 2">1860</strain>
    </source>
</reference>
<dbReference type="KEGG" id="pyr:P186_0874"/>
<proteinExistence type="predicted"/>
<dbReference type="AlphaFoldDB" id="G7VB05"/>
<name>G7VB05_9CREN</name>
<dbReference type="Proteomes" id="UP000005867">
    <property type="component" value="Chromosome"/>
</dbReference>
<dbReference type="eggNOG" id="arCOG05422">
    <property type="taxonomic scope" value="Archaea"/>
</dbReference>
<dbReference type="STRING" id="1104324.P186_0874"/>
<gene>
    <name evidence="1" type="ORF">P186_0874</name>
</gene>
<dbReference type="eggNOG" id="arCOG00368">
    <property type="taxonomic scope" value="Archaea"/>
</dbReference>